<dbReference type="Proteomes" id="UP000324091">
    <property type="component" value="Chromosome 10"/>
</dbReference>
<reference evidence="2 3" key="1">
    <citation type="submission" date="2019-04" db="EMBL/GenBank/DDBJ databases">
        <title>Chromosome genome assembly for Takifugu flavidus.</title>
        <authorList>
            <person name="Xiao S."/>
        </authorList>
    </citation>
    <scope>NUCLEOTIDE SEQUENCE [LARGE SCALE GENOMIC DNA]</scope>
    <source>
        <strain evidence="2">HTHZ2018</strain>
        <tissue evidence="2">Muscle</tissue>
    </source>
</reference>
<evidence type="ECO:0000313" key="3">
    <source>
        <dbReference type="Proteomes" id="UP000324091"/>
    </source>
</evidence>
<evidence type="ECO:0000313" key="2">
    <source>
        <dbReference type="EMBL" id="TWW79339.1"/>
    </source>
</evidence>
<dbReference type="AlphaFoldDB" id="A0A5C6PKB0"/>
<protein>
    <submittedName>
        <fullName evidence="2">Uncharacterized protein</fullName>
    </submittedName>
</protein>
<sequence length="105" mass="11433">MLYNQQDGVKSSLQAFSDDHLLELCLSNYLRCYFCACCSSPALKWRCDTGVQSAAASRRTAANDREVINRAPSDSSPPSPTPTAAPSIIKDSGRKKSKTHLLAQL</sequence>
<organism evidence="2 3">
    <name type="scientific">Takifugu flavidus</name>
    <name type="common">sansaifugu</name>
    <dbReference type="NCBI Taxonomy" id="433684"/>
    <lineage>
        <taxon>Eukaryota</taxon>
        <taxon>Metazoa</taxon>
        <taxon>Chordata</taxon>
        <taxon>Craniata</taxon>
        <taxon>Vertebrata</taxon>
        <taxon>Euteleostomi</taxon>
        <taxon>Actinopterygii</taxon>
        <taxon>Neopterygii</taxon>
        <taxon>Teleostei</taxon>
        <taxon>Neoteleostei</taxon>
        <taxon>Acanthomorphata</taxon>
        <taxon>Eupercaria</taxon>
        <taxon>Tetraodontiformes</taxon>
        <taxon>Tetradontoidea</taxon>
        <taxon>Tetraodontidae</taxon>
        <taxon>Takifugu</taxon>
    </lineage>
</organism>
<feature type="region of interest" description="Disordered" evidence="1">
    <location>
        <begin position="58"/>
        <end position="98"/>
    </location>
</feature>
<evidence type="ECO:0000256" key="1">
    <source>
        <dbReference type="SAM" id="MobiDB-lite"/>
    </source>
</evidence>
<name>A0A5C6PKB0_9TELE</name>
<gene>
    <name evidence="2" type="ORF">D4764_10G0003690</name>
</gene>
<accession>A0A5C6PKB0</accession>
<proteinExistence type="predicted"/>
<comment type="caution">
    <text evidence="2">The sequence shown here is derived from an EMBL/GenBank/DDBJ whole genome shotgun (WGS) entry which is preliminary data.</text>
</comment>
<dbReference type="EMBL" id="RHFK02000002">
    <property type="protein sequence ID" value="TWW79339.1"/>
    <property type="molecule type" value="Genomic_DNA"/>
</dbReference>
<keyword evidence="3" id="KW-1185">Reference proteome</keyword>